<evidence type="ECO:0000313" key="8">
    <source>
        <dbReference type="Proteomes" id="UP000827284"/>
    </source>
</evidence>
<keyword evidence="5" id="KW-0732">Signal</keyword>
<feature type="active site" evidence="3">
    <location>
        <position position="274"/>
    </location>
</feature>
<dbReference type="PANTHER" id="PTHR47966:SF51">
    <property type="entry name" value="BETA-SITE APP-CLEAVING ENZYME, ISOFORM A-RELATED"/>
    <property type="match status" value="1"/>
</dbReference>
<dbReference type="SUPFAM" id="SSF50630">
    <property type="entry name" value="Acid proteases"/>
    <property type="match status" value="1"/>
</dbReference>
<accession>A0A9P3H0R8</accession>
<dbReference type="InterPro" id="IPR034164">
    <property type="entry name" value="Pepsin-like_dom"/>
</dbReference>
<dbReference type="EMBL" id="BQFW01000001">
    <property type="protein sequence ID" value="GJJ68046.1"/>
    <property type="molecule type" value="Genomic_DNA"/>
</dbReference>
<organism evidence="7 8">
    <name type="scientific">Entomortierella parvispora</name>
    <dbReference type="NCBI Taxonomy" id="205924"/>
    <lineage>
        <taxon>Eukaryota</taxon>
        <taxon>Fungi</taxon>
        <taxon>Fungi incertae sedis</taxon>
        <taxon>Mucoromycota</taxon>
        <taxon>Mortierellomycotina</taxon>
        <taxon>Mortierellomycetes</taxon>
        <taxon>Mortierellales</taxon>
        <taxon>Mortierellaceae</taxon>
        <taxon>Entomortierella</taxon>
    </lineage>
</organism>
<protein>
    <recommendedName>
        <fullName evidence="6">Peptidase A1 domain-containing protein</fullName>
    </recommendedName>
</protein>
<dbReference type="AlphaFoldDB" id="A0A9P3H0R8"/>
<keyword evidence="2 4" id="KW-0064">Aspartyl protease</keyword>
<keyword evidence="8" id="KW-1185">Reference proteome</keyword>
<dbReference type="PROSITE" id="PS51257">
    <property type="entry name" value="PROKAR_LIPOPROTEIN"/>
    <property type="match status" value="1"/>
</dbReference>
<feature type="domain" description="Peptidase A1" evidence="6">
    <location>
        <begin position="73"/>
        <end position="392"/>
    </location>
</feature>
<dbReference type="InterPro" id="IPR001969">
    <property type="entry name" value="Aspartic_peptidase_AS"/>
</dbReference>
<evidence type="ECO:0000256" key="2">
    <source>
        <dbReference type="ARBA" id="ARBA00022750"/>
    </source>
</evidence>
<comment type="caution">
    <text evidence="7">The sequence shown here is derived from an EMBL/GenBank/DDBJ whole genome shotgun (WGS) entry which is preliminary data.</text>
</comment>
<feature type="chain" id="PRO_5040391232" description="Peptidase A1 domain-containing protein" evidence="5">
    <location>
        <begin position="19"/>
        <end position="396"/>
    </location>
</feature>
<proteinExistence type="inferred from homology"/>
<keyword evidence="4" id="KW-0645">Protease</keyword>
<keyword evidence="4" id="KW-0378">Hydrolase</keyword>
<dbReference type="PANTHER" id="PTHR47966">
    <property type="entry name" value="BETA-SITE APP-CLEAVING ENZYME, ISOFORM A-RELATED"/>
    <property type="match status" value="1"/>
</dbReference>
<dbReference type="CDD" id="cd05471">
    <property type="entry name" value="pepsin_like"/>
    <property type="match status" value="1"/>
</dbReference>
<evidence type="ECO:0000256" key="1">
    <source>
        <dbReference type="ARBA" id="ARBA00007447"/>
    </source>
</evidence>
<dbReference type="PROSITE" id="PS51767">
    <property type="entry name" value="PEPTIDASE_A1"/>
    <property type="match status" value="1"/>
</dbReference>
<dbReference type="PRINTS" id="PR00792">
    <property type="entry name" value="PEPSIN"/>
</dbReference>
<feature type="active site" evidence="3">
    <location>
        <position position="91"/>
    </location>
</feature>
<gene>
    <name evidence="7" type="ORF">EMPS_00392</name>
</gene>
<dbReference type="InterPro" id="IPR021109">
    <property type="entry name" value="Peptidase_aspartic_dom_sf"/>
</dbReference>
<dbReference type="InterPro" id="IPR001461">
    <property type="entry name" value="Aspartic_peptidase_A1"/>
</dbReference>
<evidence type="ECO:0000313" key="7">
    <source>
        <dbReference type="EMBL" id="GJJ68046.1"/>
    </source>
</evidence>
<feature type="signal peptide" evidence="5">
    <location>
        <begin position="1"/>
        <end position="18"/>
    </location>
</feature>
<reference evidence="7" key="2">
    <citation type="journal article" date="2022" name="Microbiol. Resour. Announc.">
        <title>Whole-Genome Sequence of Entomortierella parvispora E1425, a Mucoromycotan Fungus Associated with Burkholderiaceae-Related Endosymbiotic Bacteria.</title>
        <authorList>
            <person name="Herlambang A."/>
            <person name="Guo Y."/>
            <person name="Takashima Y."/>
            <person name="Narisawa K."/>
            <person name="Ohta H."/>
            <person name="Nishizawa T."/>
        </authorList>
    </citation>
    <scope>NUCLEOTIDE SEQUENCE</scope>
    <source>
        <strain evidence="7">E1425</strain>
    </source>
</reference>
<evidence type="ECO:0000256" key="3">
    <source>
        <dbReference type="PIRSR" id="PIRSR601461-1"/>
    </source>
</evidence>
<dbReference type="GO" id="GO:0006508">
    <property type="term" value="P:proteolysis"/>
    <property type="evidence" value="ECO:0007669"/>
    <property type="project" value="UniProtKB-KW"/>
</dbReference>
<dbReference type="PROSITE" id="PS00141">
    <property type="entry name" value="ASP_PROTEASE"/>
    <property type="match status" value="2"/>
</dbReference>
<dbReference type="Proteomes" id="UP000827284">
    <property type="component" value="Unassembled WGS sequence"/>
</dbReference>
<name>A0A9P3H0R8_9FUNG</name>
<reference evidence="7" key="1">
    <citation type="submission" date="2021-11" db="EMBL/GenBank/DDBJ databases">
        <authorList>
            <person name="Herlambang A."/>
            <person name="Guo Y."/>
            <person name="Takashima Y."/>
            <person name="Nishizawa T."/>
        </authorList>
    </citation>
    <scope>NUCLEOTIDE SEQUENCE</scope>
    <source>
        <strain evidence="7">E1425</strain>
    </source>
</reference>
<sequence length="396" mass="41027">MVNKILPILLLSAACAFAAPTLKEQHGGVKATLKRPAKPAAIHEVYARDMSRWSNLASSSTGSSPLVNTDVSYTLSIGLGTPAQNVDLVFDTGSSDLWVMSANYNPSSSSSANDLGETWSVNYGTPDDPTSAGGEEYTDVATIGSYSFTQELGVATTSQGMNGLQGIVGFGPDDLSPSTNTGENIPTPVDNLYSSGQIGSDVIGVYFQPITDGGSNEANGEVTFGGVDSSKYTGSITYVPITSQSPSNEYWGVDCSSISYGSTQLLGATAGIVDTGTTLVLLSSDAVQSLYNSIPGATLDNTTGLYTIPSDQVSSLQDISFTIGGTTFNLTPDQYIVPANLVASQGGSAGTTYTWIGDIGSSTTGQAFILGQKFLENYYSVFDTTNSRVGLATAAN</sequence>
<dbReference type="InterPro" id="IPR033121">
    <property type="entry name" value="PEPTIDASE_A1"/>
</dbReference>
<dbReference type="Gene3D" id="2.40.70.10">
    <property type="entry name" value="Acid Proteases"/>
    <property type="match status" value="2"/>
</dbReference>
<dbReference type="GO" id="GO:0004190">
    <property type="term" value="F:aspartic-type endopeptidase activity"/>
    <property type="evidence" value="ECO:0007669"/>
    <property type="project" value="UniProtKB-KW"/>
</dbReference>
<evidence type="ECO:0000259" key="6">
    <source>
        <dbReference type="PROSITE" id="PS51767"/>
    </source>
</evidence>
<dbReference type="Pfam" id="PF00026">
    <property type="entry name" value="Asp"/>
    <property type="match status" value="1"/>
</dbReference>
<evidence type="ECO:0000256" key="5">
    <source>
        <dbReference type="SAM" id="SignalP"/>
    </source>
</evidence>
<evidence type="ECO:0000256" key="4">
    <source>
        <dbReference type="RuleBase" id="RU000454"/>
    </source>
</evidence>
<dbReference type="OrthoDB" id="660550at2759"/>
<comment type="similarity">
    <text evidence="1 4">Belongs to the peptidase A1 family.</text>
</comment>